<feature type="non-terminal residue" evidence="1">
    <location>
        <position position="85"/>
    </location>
</feature>
<reference evidence="1" key="1">
    <citation type="journal article" date="2023" name="IScience">
        <title>Live-bearing cockroach genome reveals convergent evolutionary mechanisms linked to viviparity in insects and beyond.</title>
        <authorList>
            <person name="Fouks B."/>
            <person name="Harrison M.C."/>
            <person name="Mikhailova A.A."/>
            <person name="Marchal E."/>
            <person name="English S."/>
            <person name="Carruthers M."/>
            <person name="Jennings E.C."/>
            <person name="Chiamaka E.L."/>
            <person name="Frigard R.A."/>
            <person name="Pippel M."/>
            <person name="Attardo G.M."/>
            <person name="Benoit J.B."/>
            <person name="Bornberg-Bauer E."/>
            <person name="Tobe S.S."/>
        </authorList>
    </citation>
    <scope>NUCLEOTIDE SEQUENCE</scope>
    <source>
        <strain evidence="1">Stay&amp;Tobe</strain>
    </source>
</reference>
<gene>
    <name evidence="1" type="ORF">L9F63_003719</name>
</gene>
<keyword evidence="2" id="KW-1185">Reference proteome</keyword>
<evidence type="ECO:0000313" key="1">
    <source>
        <dbReference type="EMBL" id="KAJ9581931.1"/>
    </source>
</evidence>
<protein>
    <submittedName>
        <fullName evidence="1">Uncharacterized protein</fullName>
    </submittedName>
</protein>
<sequence length="85" mass="9791">WSVTNILFKRIHSSDKGGKIIFGKTGLQIKNCVDVYLMHLIKSGINEDKFIGLYFLEAIQLRGNRVLFLVVEFRSRSGWLDSSWS</sequence>
<dbReference type="EMBL" id="JASPKZ010007834">
    <property type="protein sequence ID" value="KAJ9581931.1"/>
    <property type="molecule type" value="Genomic_DNA"/>
</dbReference>
<organism evidence="1 2">
    <name type="scientific">Diploptera punctata</name>
    <name type="common">Pacific beetle cockroach</name>
    <dbReference type="NCBI Taxonomy" id="6984"/>
    <lineage>
        <taxon>Eukaryota</taxon>
        <taxon>Metazoa</taxon>
        <taxon>Ecdysozoa</taxon>
        <taxon>Arthropoda</taxon>
        <taxon>Hexapoda</taxon>
        <taxon>Insecta</taxon>
        <taxon>Pterygota</taxon>
        <taxon>Neoptera</taxon>
        <taxon>Polyneoptera</taxon>
        <taxon>Dictyoptera</taxon>
        <taxon>Blattodea</taxon>
        <taxon>Blaberoidea</taxon>
        <taxon>Blaberidae</taxon>
        <taxon>Diplopterinae</taxon>
        <taxon>Diploptera</taxon>
    </lineage>
</organism>
<name>A0AAD7ZK88_DIPPU</name>
<comment type="caution">
    <text evidence="1">The sequence shown here is derived from an EMBL/GenBank/DDBJ whole genome shotgun (WGS) entry which is preliminary data.</text>
</comment>
<reference evidence="1" key="2">
    <citation type="submission" date="2023-05" db="EMBL/GenBank/DDBJ databases">
        <authorList>
            <person name="Fouks B."/>
        </authorList>
    </citation>
    <scope>NUCLEOTIDE SEQUENCE</scope>
    <source>
        <strain evidence="1">Stay&amp;Tobe</strain>
        <tissue evidence="1">Testes</tissue>
    </source>
</reference>
<feature type="non-terminal residue" evidence="1">
    <location>
        <position position="1"/>
    </location>
</feature>
<dbReference type="Proteomes" id="UP001233999">
    <property type="component" value="Unassembled WGS sequence"/>
</dbReference>
<dbReference type="AlphaFoldDB" id="A0AAD7ZK88"/>
<evidence type="ECO:0000313" key="2">
    <source>
        <dbReference type="Proteomes" id="UP001233999"/>
    </source>
</evidence>
<proteinExistence type="predicted"/>
<accession>A0AAD7ZK88</accession>